<dbReference type="SUPFAM" id="SSF57997">
    <property type="entry name" value="Tropomyosin"/>
    <property type="match status" value="1"/>
</dbReference>
<dbReference type="AlphaFoldDB" id="A0A7J4J113"/>
<organism evidence="8 9">
    <name type="scientific">Candidatus Iainarchaeum sp</name>
    <dbReference type="NCBI Taxonomy" id="3101447"/>
    <lineage>
        <taxon>Archaea</taxon>
        <taxon>Candidatus Iainarchaeota</taxon>
        <taxon>Candidatus Iainarchaeia</taxon>
        <taxon>Candidatus Iainarchaeales</taxon>
        <taxon>Candidatus Iainarchaeaceae</taxon>
        <taxon>Candidatus Iainarchaeum</taxon>
    </lineage>
</organism>
<evidence type="ECO:0000259" key="7">
    <source>
        <dbReference type="PROSITE" id="PS51012"/>
    </source>
</evidence>
<comment type="subcellular location">
    <subcellularLocation>
        <location evidence="1">Membrane</location>
        <topology evidence="1">Multi-pass membrane protein</topology>
    </subcellularLocation>
</comment>
<evidence type="ECO:0000313" key="9">
    <source>
        <dbReference type="Proteomes" id="UP000577419"/>
    </source>
</evidence>
<sequence>MPALKELLEKLPGARIARIAAKEIAVIKSQWFVLGLILLMLIIVVFIIGLAFTGKSTLENLEIAVYAPANIRGFDSEKFIKQLEDTNKITILRAVSSDDVERIIYERQSKVGIIVHEPEARYGRYVIDVVFDNSNIATSLFFFDVARQAVQSVGFQTSLQLLQEIWENLSQIKSDLQGEVERVEKFLQQLDESELTLLDLNESVTAINIDEMREVLNSQRNRNDVIKAKLDQYTSDVEFFSGEIEGLPERLEQHRLSIADYRQKGRDAVTRLEERDRQLAEIEQDLDEVNSQIPGGSPQIEEALLEIRSARAEISSARSDIEAAEAEMNSAEQEIVEMQESVIAIQGKLETTDASLKDLKGEIDSTFTDLDSINEQLSSIGSTIDEIIALIDDSLESKKDVDSDLEESKELMASFIDSLDELGNLDPQFLSNPVIINKLSAYNVDKFTILVPSLIAIVIMLTAILLSAVVFINEKIQGAYLRMVLSTTKKYKLFIGKIFGQIIFSVFLATIILVVSIISFNVPIAGNIAELYVAFALASFAFVALGLFITNFTRLQSTTLLTALVIMIPLIFLSGIILPVELMSEIVSSIAEKLPLNISILIVTEVLVKGNTLLNLAPEILLLVIPSLVLLLFTVKNKRID</sequence>
<feature type="transmembrane region" description="Helical" evidence="6">
    <location>
        <begin position="31"/>
        <end position="52"/>
    </location>
</feature>
<evidence type="ECO:0000256" key="4">
    <source>
        <dbReference type="ARBA" id="ARBA00023136"/>
    </source>
</evidence>
<evidence type="ECO:0000313" key="8">
    <source>
        <dbReference type="EMBL" id="HIH08906.1"/>
    </source>
</evidence>
<dbReference type="InterPro" id="IPR013525">
    <property type="entry name" value="ABC2_TM"/>
</dbReference>
<keyword evidence="4 6" id="KW-0472">Membrane</keyword>
<keyword evidence="3 6" id="KW-1133">Transmembrane helix</keyword>
<feature type="coiled-coil region" evidence="5">
    <location>
        <begin position="173"/>
        <end position="236"/>
    </location>
</feature>
<evidence type="ECO:0000256" key="3">
    <source>
        <dbReference type="ARBA" id="ARBA00022989"/>
    </source>
</evidence>
<comment type="caution">
    <text evidence="8">The sequence shown here is derived from an EMBL/GenBank/DDBJ whole genome shotgun (WGS) entry which is preliminary data.</text>
</comment>
<feature type="transmembrane region" description="Helical" evidence="6">
    <location>
        <begin position="561"/>
        <end position="580"/>
    </location>
</feature>
<dbReference type="PANTHER" id="PTHR43077">
    <property type="entry name" value="TRANSPORT PERMEASE YVFS-RELATED"/>
    <property type="match status" value="1"/>
</dbReference>
<evidence type="ECO:0000256" key="1">
    <source>
        <dbReference type="ARBA" id="ARBA00004141"/>
    </source>
</evidence>
<keyword evidence="5" id="KW-0175">Coiled coil</keyword>
<dbReference type="InterPro" id="IPR047817">
    <property type="entry name" value="ABC2_TM_bact-type"/>
</dbReference>
<dbReference type="PROSITE" id="PS51012">
    <property type="entry name" value="ABC_TM2"/>
    <property type="match status" value="1"/>
</dbReference>
<feature type="transmembrane region" description="Helical" evidence="6">
    <location>
        <begin position="531"/>
        <end position="549"/>
    </location>
</feature>
<feature type="domain" description="ABC transmembrane type-2" evidence="7">
    <location>
        <begin position="412"/>
        <end position="641"/>
    </location>
</feature>
<feature type="transmembrane region" description="Helical" evidence="6">
    <location>
        <begin position="493"/>
        <end position="519"/>
    </location>
</feature>
<reference evidence="9" key="1">
    <citation type="journal article" date="2020" name="bioRxiv">
        <title>A rank-normalized archaeal taxonomy based on genome phylogeny resolves widespread incomplete and uneven classifications.</title>
        <authorList>
            <person name="Rinke C."/>
            <person name="Chuvochina M."/>
            <person name="Mussig A.J."/>
            <person name="Chaumeil P.-A."/>
            <person name="Waite D.W."/>
            <person name="Whitman W.B."/>
            <person name="Parks D.H."/>
            <person name="Hugenholtz P."/>
        </authorList>
    </citation>
    <scope>NUCLEOTIDE SEQUENCE [LARGE SCALE GENOMIC DNA]</scope>
</reference>
<dbReference type="Gene3D" id="1.10.287.1490">
    <property type="match status" value="1"/>
</dbReference>
<evidence type="ECO:0000256" key="5">
    <source>
        <dbReference type="SAM" id="Coils"/>
    </source>
</evidence>
<protein>
    <submittedName>
        <fullName evidence="8">ABC transporter permease</fullName>
    </submittedName>
</protein>
<feature type="transmembrane region" description="Helical" evidence="6">
    <location>
        <begin position="449"/>
        <end position="472"/>
    </location>
</feature>
<dbReference type="GO" id="GO:0016020">
    <property type="term" value="C:membrane"/>
    <property type="evidence" value="ECO:0007669"/>
    <property type="project" value="UniProtKB-SubCell"/>
</dbReference>
<evidence type="ECO:0000256" key="6">
    <source>
        <dbReference type="SAM" id="Phobius"/>
    </source>
</evidence>
<dbReference type="Proteomes" id="UP000577419">
    <property type="component" value="Unassembled WGS sequence"/>
</dbReference>
<dbReference type="Pfam" id="PF12698">
    <property type="entry name" value="ABC2_membrane_3"/>
    <property type="match status" value="1"/>
</dbReference>
<evidence type="ECO:0000256" key="2">
    <source>
        <dbReference type="ARBA" id="ARBA00022692"/>
    </source>
</evidence>
<dbReference type="InterPro" id="IPR051328">
    <property type="entry name" value="T7SS_ABC-Transporter"/>
</dbReference>
<dbReference type="EMBL" id="DUFG01000030">
    <property type="protein sequence ID" value="HIH08906.1"/>
    <property type="molecule type" value="Genomic_DNA"/>
</dbReference>
<gene>
    <name evidence="8" type="ORF">HA237_06090</name>
</gene>
<dbReference type="PANTHER" id="PTHR43077:SF10">
    <property type="entry name" value="TRANSPORT PERMEASE PROTEIN"/>
    <property type="match status" value="1"/>
</dbReference>
<keyword evidence="2 6" id="KW-0812">Transmembrane</keyword>
<feature type="transmembrane region" description="Helical" evidence="6">
    <location>
        <begin position="616"/>
        <end position="635"/>
    </location>
</feature>
<name>A0A7J4J113_9ARCH</name>
<dbReference type="GO" id="GO:0140359">
    <property type="term" value="F:ABC-type transporter activity"/>
    <property type="evidence" value="ECO:0007669"/>
    <property type="project" value="InterPro"/>
</dbReference>
<accession>A0A7J4J113</accession>
<feature type="coiled-coil region" evidence="5">
    <location>
        <begin position="272"/>
        <end position="376"/>
    </location>
</feature>
<proteinExistence type="predicted"/>